<feature type="compositionally biased region" description="Basic and acidic residues" evidence="1">
    <location>
        <begin position="216"/>
        <end position="225"/>
    </location>
</feature>
<evidence type="ECO:0000313" key="4">
    <source>
        <dbReference type="Proteomes" id="UP000295388"/>
    </source>
</evidence>
<dbReference type="AlphaFoldDB" id="A0A4R6JDF4"/>
<sequence length="283" mass="28693">GSSSADRDGLVSGAADSPFDGDDADELGGAAGGADAMVVIHATGAELQALITGQTGTGGEAEHYGPIPQNSLRKHLLKALTDTLLPNLADAATGAGARAGAGAGAGAGASAGAGGARASAGPGAGAGPPSGRGGSRLDIRVTDQPPASDPNRYTPSAALDRYVRLRDRTCRFPGCNRPAEFTDLDHRIAFGAGGRTTADNLQCLCRHHHRLKHEGGWKIHQHPDGTHTWISPTGRRYRENSPPANRTPTGPASPGPPSPGPPSPGPPSPGPANELIHHERHSV</sequence>
<dbReference type="Pfam" id="PF01844">
    <property type="entry name" value="HNH"/>
    <property type="match status" value="1"/>
</dbReference>
<evidence type="ECO:0000256" key="1">
    <source>
        <dbReference type="SAM" id="MobiDB-lite"/>
    </source>
</evidence>
<feature type="domain" description="HNH nuclease" evidence="2">
    <location>
        <begin position="158"/>
        <end position="210"/>
    </location>
</feature>
<dbReference type="SMART" id="SM00507">
    <property type="entry name" value="HNHc"/>
    <property type="match status" value="1"/>
</dbReference>
<name>A0A4R6JDF4_9ACTN</name>
<dbReference type="InterPro" id="IPR003615">
    <property type="entry name" value="HNH_nuc"/>
</dbReference>
<organism evidence="3 4">
    <name type="scientific">Kribbella caucasensis</name>
    <dbReference type="NCBI Taxonomy" id="2512215"/>
    <lineage>
        <taxon>Bacteria</taxon>
        <taxon>Bacillati</taxon>
        <taxon>Actinomycetota</taxon>
        <taxon>Actinomycetes</taxon>
        <taxon>Propionibacteriales</taxon>
        <taxon>Kribbellaceae</taxon>
        <taxon>Kribbella</taxon>
    </lineage>
</organism>
<dbReference type="RefSeq" id="WP_238166082.1">
    <property type="nucleotide sequence ID" value="NZ_SNWQ01000029.1"/>
</dbReference>
<keyword evidence="4" id="KW-1185">Reference proteome</keyword>
<feature type="region of interest" description="Disordered" evidence="1">
    <location>
        <begin position="1"/>
        <end position="30"/>
    </location>
</feature>
<feature type="non-terminal residue" evidence="3">
    <location>
        <position position="1"/>
    </location>
</feature>
<dbReference type="GO" id="GO:0008270">
    <property type="term" value="F:zinc ion binding"/>
    <property type="evidence" value="ECO:0007669"/>
    <property type="project" value="InterPro"/>
</dbReference>
<dbReference type="GO" id="GO:0003676">
    <property type="term" value="F:nucleic acid binding"/>
    <property type="evidence" value="ECO:0007669"/>
    <property type="project" value="InterPro"/>
</dbReference>
<dbReference type="Gene3D" id="1.10.30.50">
    <property type="match status" value="1"/>
</dbReference>
<gene>
    <name evidence="3" type="ORF">EV643_1291</name>
</gene>
<protein>
    <submittedName>
        <fullName evidence="3">HNH endonuclease</fullName>
    </submittedName>
</protein>
<evidence type="ECO:0000313" key="3">
    <source>
        <dbReference type="EMBL" id="TDO33903.1"/>
    </source>
</evidence>
<proteinExistence type="predicted"/>
<feature type="compositionally biased region" description="Gly residues" evidence="1">
    <location>
        <begin position="97"/>
        <end position="115"/>
    </location>
</feature>
<dbReference type="GO" id="GO:0004519">
    <property type="term" value="F:endonuclease activity"/>
    <property type="evidence" value="ECO:0007669"/>
    <property type="project" value="UniProtKB-KW"/>
</dbReference>
<dbReference type="Proteomes" id="UP000295388">
    <property type="component" value="Unassembled WGS sequence"/>
</dbReference>
<comment type="caution">
    <text evidence="3">The sequence shown here is derived from an EMBL/GenBank/DDBJ whole genome shotgun (WGS) entry which is preliminary data.</text>
</comment>
<dbReference type="InterPro" id="IPR002711">
    <property type="entry name" value="HNH"/>
</dbReference>
<keyword evidence="3" id="KW-0378">Hydrolase</keyword>
<feature type="compositionally biased region" description="Gly residues" evidence="1">
    <location>
        <begin position="122"/>
        <end position="134"/>
    </location>
</feature>
<feature type="region of interest" description="Disordered" evidence="1">
    <location>
        <begin position="97"/>
        <end position="155"/>
    </location>
</feature>
<evidence type="ECO:0000259" key="2">
    <source>
        <dbReference type="SMART" id="SM00507"/>
    </source>
</evidence>
<dbReference type="CDD" id="cd00085">
    <property type="entry name" value="HNHc"/>
    <property type="match status" value="1"/>
</dbReference>
<reference evidence="3 4" key="1">
    <citation type="submission" date="2019-03" db="EMBL/GenBank/DDBJ databases">
        <title>Genomic Encyclopedia of Type Strains, Phase III (KMG-III): the genomes of soil and plant-associated and newly described type strains.</title>
        <authorList>
            <person name="Whitman W."/>
        </authorList>
    </citation>
    <scope>NUCLEOTIDE SEQUENCE [LARGE SCALE GENOMIC DNA]</scope>
    <source>
        <strain evidence="3 4">VKM Ac-2527</strain>
    </source>
</reference>
<keyword evidence="3" id="KW-0540">Nuclease</keyword>
<keyword evidence="3" id="KW-0255">Endonuclease</keyword>
<feature type="region of interest" description="Disordered" evidence="1">
    <location>
        <begin position="216"/>
        <end position="283"/>
    </location>
</feature>
<dbReference type="EMBL" id="SNWQ01000029">
    <property type="protein sequence ID" value="TDO33903.1"/>
    <property type="molecule type" value="Genomic_DNA"/>
</dbReference>
<accession>A0A4R6JDF4</accession>
<feature type="compositionally biased region" description="Pro residues" evidence="1">
    <location>
        <begin position="251"/>
        <end position="270"/>
    </location>
</feature>